<evidence type="ECO:0000256" key="1">
    <source>
        <dbReference type="ARBA" id="ARBA00004651"/>
    </source>
</evidence>
<sequence length="512" mass="55214">MWRRLSLNDVRVIAHYLGVLVSFLTVGLALPLVVALAFQEWVPASHYLLTAGITLVVGSALRFVRIQPGRLTYQQALIITGLSWVVLAFFAAIPLHLSGHYGRFLDALFDAVSGVTTTGVSIILDLDHLSMADNMWRFTMHATGGLGFIVVGTTFGLFRRGGASLFSSEGRGEHIVPNVVQTARFISRIALIFISFSTLVLAIGLMLRGFEAPRAFFHSLWLSISAFATGGFTPMDLSVLYYHSFPVELMLMVVMLAGSVSFVLHSSIVRGRAIEFFRDMETVATFLWLLAITVVLAATISGSEVFSDLPTMLRTNLFTVVSAFSTTGFLNITPSQLTGTLTSGALMTIAVLMGVGGGTESTSGGIKIKRVGIIFKSIVATIKQTLAPESARVGTSYYHLGRRPLDPDLVRGAMTVMSLYAITYIVGTLAGIASGYDATQAIFEGVSMASNAGLTAGVVGSGMPVPLELFYIFAMWAGRLEFVTFLALIVKVAVSLYPRETVDDVVEAWRGR</sequence>
<feature type="transmembrane region" description="Helical" evidence="9">
    <location>
        <begin position="107"/>
        <end position="126"/>
    </location>
</feature>
<feature type="transmembrane region" description="Helical" evidence="9">
    <location>
        <begin position="76"/>
        <end position="95"/>
    </location>
</feature>
<dbReference type="GO" id="GO:0030001">
    <property type="term" value="P:metal ion transport"/>
    <property type="evidence" value="ECO:0007669"/>
    <property type="project" value="UniProtKB-ARBA"/>
</dbReference>
<keyword evidence="5 9" id="KW-0812">Transmembrane</keyword>
<comment type="subcellular location">
    <subcellularLocation>
        <location evidence="1">Cell membrane</location>
        <topology evidence="1">Multi-pass membrane protein</topology>
    </subcellularLocation>
</comment>
<protein>
    <submittedName>
        <fullName evidence="10">Cation transporter</fullName>
    </submittedName>
</protein>
<organism evidence="10 11">
    <name type="scientific">Berryella intestinalis</name>
    <dbReference type="NCBI Taxonomy" id="1531429"/>
    <lineage>
        <taxon>Bacteria</taxon>
        <taxon>Bacillati</taxon>
        <taxon>Actinomycetota</taxon>
        <taxon>Coriobacteriia</taxon>
        <taxon>Eggerthellales</taxon>
        <taxon>Eggerthellaceae</taxon>
        <taxon>Berryella</taxon>
    </lineage>
</organism>
<dbReference type="STRING" id="1531429.JI75_00970"/>
<keyword evidence="6 9" id="KW-1133">Transmembrane helix</keyword>
<dbReference type="EMBL" id="CP009302">
    <property type="protein sequence ID" value="AJC11476.1"/>
    <property type="molecule type" value="Genomic_DNA"/>
</dbReference>
<feature type="transmembrane region" description="Helical" evidence="9">
    <location>
        <begin position="409"/>
        <end position="430"/>
    </location>
</feature>
<dbReference type="KEGG" id="cbac:JI75_00970"/>
<feature type="transmembrane region" description="Helical" evidence="9">
    <location>
        <begin position="442"/>
        <end position="463"/>
    </location>
</feature>
<keyword evidence="7" id="KW-0406">Ion transport</keyword>
<comment type="similarity">
    <text evidence="2">Belongs to the TrkH potassium transport family.</text>
</comment>
<evidence type="ECO:0000256" key="7">
    <source>
        <dbReference type="ARBA" id="ARBA00023065"/>
    </source>
</evidence>
<gene>
    <name evidence="10" type="ORF">JI75_00970</name>
</gene>
<keyword evidence="4" id="KW-1003">Cell membrane</keyword>
<dbReference type="PANTHER" id="PTHR32024:SF2">
    <property type="entry name" value="TRK SYSTEM POTASSIUM UPTAKE PROTEIN TRKG-RELATED"/>
    <property type="match status" value="1"/>
</dbReference>
<evidence type="ECO:0000256" key="3">
    <source>
        <dbReference type="ARBA" id="ARBA00022448"/>
    </source>
</evidence>
<evidence type="ECO:0000256" key="4">
    <source>
        <dbReference type="ARBA" id="ARBA00022475"/>
    </source>
</evidence>
<reference evidence="10 11" key="2">
    <citation type="journal article" date="2015" name="Genome Announc.">
        <title>Complete Genome Sequence of Coriobacteriaceae Strain 68-1-3, a Novel Mucus-Degrading Isolate from the Swine Intestinal Tract.</title>
        <authorList>
            <person name="Looft T."/>
            <person name="Bayles D.O."/>
            <person name="Alt D.P."/>
            <person name="Stanton T.B."/>
        </authorList>
    </citation>
    <scope>NUCLEOTIDE SEQUENCE [LARGE SCALE GENOMIC DNA]</scope>
    <source>
        <strain evidence="10 11">68-1-3</strain>
    </source>
</reference>
<feature type="transmembrane region" description="Helical" evidence="9">
    <location>
        <begin position="138"/>
        <end position="158"/>
    </location>
</feature>
<dbReference type="Pfam" id="PF02386">
    <property type="entry name" value="TrkH"/>
    <property type="match status" value="1"/>
</dbReference>
<feature type="transmembrane region" description="Helical" evidence="9">
    <location>
        <begin position="219"/>
        <end position="243"/>
    </location>
</feature>
<accession>A0A0A8B1W6</accession>
<dbReference type="AlphaFoldDB" id="A0A0A8B1W6"/>
<evidence type="ECO:0000256" key="5">
    <source>
        <dbReference type="ARBA" id="ARBA00022692"/>
    </source>
</evidence>
<name>A0A0A8B1W6_9ACTN</name>
<feature type="transmembrane region" description="Helical" evidence="9">
    <location>
        <begin position="12"/>
        <end position="38"/>
    </location>
</feature>
<evidence type="ECO:0000256" key="6">
    <source>
        <dbReference type="ARBA" id="ARBA00022989"/>
    </source>
</evidence>
<dbReference type="HOGENOM" id="CLU_030708_3_0_11"/>
<keyword evidence="11" id="KW-1185">Reference proteome</keyword>
<feature type="transmembrane region" description="Helical" evidence="9">
    <location>
        <begin position="44"/>
        <end position="64"/>
    </location>
</feature>
<evidence type="ECO:0000256" key="2">
    <source>
        <dbReference type="ARBA" id="ARBA00009137"/>
    </source>
</evidence>
<evidence type="ECO:0000256" key="9">
    <source>
        <dbReference type="SAM" id="Phobius"/>
    </source>
</evidence>
<dbReference type="PANTHER" id="PTHR32024">
    <property type="entry name" value="TRK SYSTEM POTASSIUM UPTAKE PROTEIN TRKG-RELATED"/>
    <property type="match status" value="1"/>
</dbReference>
<feature type="transmembrane region" description="Helical" evidence="9">
    <location>
        <begin position="337"/>
        <end position="355"/>
    </location>
</feature>
<dbReference type="RefSeq" id="WP_039688046.1">
    <property type="nucleotide sequence ID" value="NZ_CP009302.1"/>
</dbReference>
<reference evidence="11" key="1">
    <citation type="submission" date="2014-08" db="EMBL/GenBank/DDBJ databases">
        <title>Coriobacteriaceae sp. complete genome.</title>
        <authorList>
            <person name="Looft T."/>
            <person name="Bayles D.O."/>
            <person name="Stanton T.B."/>
        </authorList>
    </citation>
    <scope>NUCLEOTIDE SEQUENCE [LARGE SCALE GENOMIC DNA]</scope>
    <source>
        <strain evidence="11">68-1-3</strain>
    </source>
</reference>
<feature type="transmembrane region" description="Helical" evidence="9">
    <location>
        <begin position="249"/>
        <end position="269"/>
    </location>
</feature>
<keyword evidence="8 9" id="KW-0472">Membrane</keyword>
<dbReference type="InterPro" id="IPR003445">
    <property type="entry name" value="Cat_transpt"/>
</dbReference>
<dbReference type="Proteomes" id="UP000031121">
    <property type="component" value="Chromosome"/>
</dbReference>
<dbReference type="GO" id="GO:0005886">
    <property type="term" value="C:plasma membrane"/>
    <property type="evidence" value="ECO:0007669"/>
    <property type="project" value="UniProtKB-SubCell"/>
</dbReference>
<dbReference type="GO" id="GO:0008324">
    <property type="term" value="F:monoatomic cation transmembrane transporter activity"/>
    <property type="evidence" value="ECO:0007669"/>
    <property type="project" value="InterPro"/>
</dbReference>
<feature type="transmembrane region" description="Helical" evidence="9">
    <location>
        <begin position="185"/>
        <end position="207"/>
    </location>
</feature>
<dbReference type="OrthoDB" id="9810952at2"/>
<proteinExistence type="inferred from homology"/>
<feature type="transmembrane region" description="Helical" evidence="9">
    <location>
        <begin position="312"/>
        <end position="330"/>
    </location>
</feature>
<evidence type="ECO:0000313" key="11">
    <source>
        <dbReference type="Proteomes" id="UP000031121"/>
    </source>
</evidence>
<feature type="transmembrane region" description="Helical" evidence="9">
    <location>
        <begin position="281"/>
        <end position="300"/>
    </location>
</feature>
<feature type="transmembrane region" description="Helical" evidence="9">
    <location>
        <begin position="469"/>
        <end position="490"/>
    </location>
</feature>
<evidence type="ECO:0000313" key="10">
    <source>
        <dbReference type="EMBL" id="AJC11476.1"/>
    </source>
</evidence>
<evidence type="ECO:0000256" key="8">
    <source>
        <dbReference type="ARBA" id="ARBA00023136"/>
    </source>
</evidence>
<keyword evidence="3" id="KW-0813">Transport</keyword>